<reference evidence="1" key="2">
    <citation type="submission" date="2025-08" db="UniProtKB">
        <authorList>
            <consortium name="Ensembl"/>
        </authorList>
    </citation>
    <scope>IDENTIFICATION</scope>
</reference>
<evidence type="ECO:0000313" key="1">
    <source>
        <dbReference type="Ensembl" id="ENSCINP00000035197.1"/>
    </source>
</evidence>
<dbReference type="Proteomes" id="UP000008144">
    <property type="component" value="Unassembled WGS sequence"/>
</dbReference>
<dbReference type="InParanoid" id="H2XZW3"/>
<keyword evidence="2" id="KW-1185">Reference proteome</keyword>
<name>H2XZW3_CIOIN</name>
<reference evidence="2" key="1">
    <citation type="journal article" date="2002" name="Science">
        <title>The draft genome of Ciona intestinalis: insights into chordate and vertebrate origins.</title>
        <authorList>
            <person name="Dehal P."/>
            <person name="Satou Y."/>
            <person name="Campbell R.K."/>
            <person name="Chapman J."/>
            <person name="Degnan B."/>
            <person name="De Tomaso A."/>
            <person name="Davidson B."/>
            <person name="Di Gregorio A."/>
            <person name="Gelpke M."/>
            <person name="Goodstein D.M."/>
            <person name="Harafuji N."/>
            <person name="Hastings K.E."/>
            <person name="Ho I."/>
            <person name="Hotta K."/>
            <person name="Huang W."/>
            <person name="Kawashima T."/>
            <person name="Lemaire P."/>
            <person name="Martinez D."/>
            <person name="Meinertzhagen I.A."/>
            <person name="Necula S."/>
            <person name="Nonaka M."/>
            <person name="Putnam N."/>
            <person name="Rash S."/>
            <person name="Saiga H."/>
            <person name="Satake M."/>
            <person name="Terry A."/>
            <person name="Yamada L."/>
            <person name="Wang H.G."/>
            <person name="Awazu S."/>
            <person name="Azumi K."/>
            <person name="Boore J."/>
            <person name="Branno M."/>
            <person name="Chin-Bow S."/>
            <person name="DeSantis R."/>
            <person name="Doyle S."/>
            <person name="Francino P."/>
            <person name="Keys D.N."/>
            <person name="Haga S."/>
            <person name="Hayashi H."/>
            <person name="Hino K."/>
            <person name="Imai K.S."/>
            <person name="Inaba K."/>
            <person name="Kano S."/>
            <person name="Kobayashi K."/>
            <person name="Kobayashi M."/>
            <person name="Lee B.I."/>
            <person name="Makabe K.W."/>
            <person name="Manohar C."/>
            <person name="Matassi G."/>
            <person name="Medina M."/>
            <person name="Mochizuki Y."/>
            <person name="Mount S."/>
            <person name="Morishita T."/>
            <person name="Miura S."/>
            <person name="Nakayama A."/>
            <person name="Nishizaka S."/>
            <person name="Nomoto H."/>
            <person name="Ohta F."/>
            <person name="Oishi K."/>
            <person name="Rigoutsos I."/>
            <person name="Sano M."/>
            <person name="Sasaki A."/>
            <person name="Sasakura Y."/>
            <person name="Shoguchi E."/>
            <person name="Shin-i T."/>
            <person name="Spagnuolo A."/>
            <person name="Stainier D."/>
            <person name="Suzuki M.M."/>
            <person name="Tassy O."/>
            <person name="Takatori N."/>
            <person name="Tokuoka M."/>
            <person name="Yagi K."/>
            <person name="Yoshizaki F."/>
            <person name="Wada S."/>
            <person name="Zhang C."/>
            <person name="Hyatt P.D."/>
            <person name="Larimer F."/>
            <person name="Detter C."/>
            <person name="Doggett N."/>
            <person name="Glavina T."/>
            <person name="Hawkins T."/>
            <person name="Richardson P."/>
            <person name="Lucas S."/>
            <person name="Kohara Y."/>
            <person name="Levine M."/>
            <person name="Satoh N."/>
            <person name="Rokhsar D.S."/>
        </authorList>
    </citation>
    <scope>NUCLEOTIDE SEQUENCE [LARGE SCALE GENOMIC DNA]</scope>
</reference>
<organism evidence="1 2">
    <name type="scientific">Ciona intestinalis</name>
    <name type="common">Transparent sea squirt</name>
    <name type="synonym">Ascidia intestinalis</name>
    <dbReference type="NCBI Taxonomy" id="7719"/>
    <lineage>
        <taxon>Eukaryota</taxon>
        <taxon>Metazoa</taxon>
        <taxon>Chordata</taxon>
        <taxon>Tunicata</taxon>
        <taxon>Ascidiacea</taxon>
        <taxon>Phlebobranchia</taxon>
        <taxon>Cionidae</taxon>
        <taxon>Ciona</taxon>
    </lineage>
</organism>
<protein>
    <submittedName>
        <fullName evidence="1">Uncharacterized protein</fullName>
    </submittedName>
</protein>
<sequence length="54" mass="6325">MIIFTCGNCNQEFKFQVKQGDAAEQSDLNRCRLAQKLVMKNLIKERLSFCNSRR</sequence>
<accession>H2XZW3</accession>
<dbReference type="AlphaFoldDB" id="H2XZW3"/>
<evidence type="ECO:0000313" key="2">
    <source>
        <dbReference type="Proteomes" id="UP000008144"/>
    </source>
</evidence>
<reference evidence="1" key="3">
    <citation type="submission" date="2025-09" db="UniProtKB">
        <authorList>
            <consortium name="Ensembl"/>
        </authorList>
    </citation>
    <scope>IDENTIFICATION</scope>
</reference>
<dbReference type="HOGENOM" id="CLU_3049630_0_0_1"/>
<proteinExistence type="predicted"/>
<dbReference type="Ensembl" id="ENSCINT00000036861.1">
    <property type="protein sequence ID" value="ENSCINP00000035197.1"/>
    <property type="gene ID" value="ENSCING00000018347.1"/>
</dbReference>